<reference evidence="1" key="1">
    <citation type="submission" date="2018-06" db="EMBL/GenBank/DDBJ databases">
        <authorList>
            <person name="Zhirakovskaya E."/>
        </authorList>
    </citation>
    <scope>NUCLEOTIDE SEQUENCE</scope>
</reference>
<organism evidence="1">
    <name type="scientific">hydrothermal vent metagenome</name>
    <dbReference type="NCBI Taxonomy" id="652676"/>
    <lineage>
        <taxon>unclassified sequences</taxon>
        <taxon>metagenomes</taxon>
        <taxon>ecological metagenomes</taxon>
    </lineage>
</organism>
<dbReference type="EMBL" id="UOFQ01000058">
    <property type="protein sequence ID" value="VAW87089.1"/>
    <property type="molecule type" value="Genomic_DNA"/>
</dbReference>
<dbReference type="AlphaFoldDB" id="A0A3B0ZLJ6"/>
<dbReference type="Pfam" id="PF12094">
    <property type="entry name" value="DUF3570"/>
    <property type="match status" value="1"/>
</dbReference>
<evidence type="ECO:0008006" key="2">
    <source>
        <dbReference type="Google" id="ProtNLM"/>
    </source>
</evidence>
<proteinExistence type="predicted"/>
<sequence length="443" mass="49320">MQLKNKKWPLVPAKPSVRNALTIATCTVLSSSLSTVSFAEEEVSDLSKIGLSTFFYSEEERVSVNTTHVAIENDLGDDSFLRANVIYDTITGASPNGRIIPAAANGGNIPFTSASGFSISINDNGSTGKRWLTEFTDKRAALNLSLEKPITRNLKGIIEGNYSSENDFISYGAAGTISWDLNQRNTTITSGLGVLNESVEPASGTPLGLGVSNCNDTAPVLPTWANCNITSPRFGNGKKRMFDGMIGVTQIVNQRTITQLNYSLGLSLGYLTDPYKLISVVDNTIDGEEVMILYENRPDRRTKHSLYWKTVSQLSEKKVVDFSYRYFWDDWGITSHTFDYKYRYDYEPKSYLQPHIRYNLQSSADFFQRAIDSSVASLPQYASADYRLGKLSTYTVGLKYGHELGVNGTFTVRAEYIIQSYSEVDLPNMKALVYQGTFTFKFE</sequence>
<gene>
    <name evidence="1" type="ORF">MNBD_GAMMA17-1913</name>
</gene>
<name>A0A3B0ZLJ6_9ZZZZ</name>
<protein>
    <recommendedName>
        <fullName evidence="2">DUF3570 domain-containing protein</fullName>
    </recommendedName>
</protein>
<evidence type="ECO:0000313" key="1">
    <source>
        <dbReference type="EMBL" id="VAW87089.1"/>
    </source>
</evidence>
<accession>A0A3B0ZLJ6</accession>
<dbReference type="InterPro" id="IPR021953">
    <property type="entry name" value="DUF3570"/>
</dbReference>